<dbReference type="Proteomes" id="UP000669179">
    <property type="component" value="Unassembled WGS sequence"/>
</dbReference>
<proteinExistence type="predicted"/>
<dbReference type="InterPro" id="IPR017853">
    <property type="entry name" value="GH"/>
</dbReference>
<gene>
    <name evidence="1" type="ORF">J4573_45110</name>
</gene>
<name>A0A939PLL2_9ACTN</name>
<dbReference type="EMBL" id="JAGEOJ010000025">
    <property type="protein sequence ID" value="MBO2454333.1"/>
    <property type="molecule type" value="Genomic_DNA"/>
</dbReference>
<keyword evidence="2" id="KW-1185">Reference proteome</keyword>
<dbReference type="RefSeq" id="WP_208262525.1">
    <property type="nucleotide sequence ID" value="NZ_JAGEOJ010000025.1"/>
</dbReference>
<reference evidence="1" key="1">
    <citation type="submission" date="2021-03" db="EMBL/GenBank/DDBJ databases">
        <authorList>
            <person name="Kanchanasin P."/>
            <person name="Saeng-In P."/>
            <person name="Phongsopitanun W."/>
            <person name="Yuki M."/>
            <person name="Kudo T."/>
            <person name="Ohkuma M."/>
            <person name="Tanasupawat S."/>
        </authorList>
    </citation>
    <scope>NUCLEOTIDE SEQUENCE</scope>
    <source>
        <strain evidence="1">GKU 128</strain>
    </source>
</reference>
<comment type="caution">
    <text evidence="1">The sequence shown here is derived from an EMBL/GenBank/DDBJ whole genome shotgun (WGS) entry which is preliminary data.</text>
</comment>
<accession>A0A939PLL2</accession>
<evidence type="ECO:0008006" key="3">
    <source>
        <dbReference type="Google" id="ProtNLM"/>
    </source>
</evidence>
<evidence type="ECO:0000313" key="1">
    <source>
        <dbReference type="EMBL" id="MBO2454333.1"/>
    </source>
</evidence>
<sequence length="348" mass="37232">MRGRGINYDTGFFPGGRSSRTAFDTEVVRREMRVIADELHCNAVRISGGDPERLSIAAEAAAAAGLEVWFAPFPCELTLDEMLELFADCARRAEAVRDGGAEVVFVTGCEVSLFSRGLIPGDTVYDRMAALVSGDPAVYAAMADVPARMSAFLTDAVATVRANFGGRVSYASGPWEDVDWSPFDIVGVDAYRAEENAGTYREEIRSRFAHGKPVAATEFGCCTYKGAADRGALGWAIVDRKAEPARLDGEYVRDEQEQVRYLREVLAVLEEEGVDSAFWFTFAGYELPHDSGDPLHDLDMASYGVVKILPAGTGGGDGGGGSSGDGLGWERKAVFGAMAAAYGQASIP</sequence>
<organism evidence="1 2">
    <name type="scientific">Actinomadura barringtoniae</name>
    <dbReference type="NCBI Taxonomy" id="1427535"/>
    <lineage>
        <taxon>Bacteria</taxon>
        <taxon>Bacillati</taxon>
        <taxon>Actinomycetota</taxon>
        <taxon>Actinomycetes</taxon>
        <taxon>Streptosporangiales</taxon>
        <taxon>Thermomonosporaceae</taxon>
        <taxon>Actinomadura</taxon>
    </lineage>
</organism>
<protein>
    <recommendedName>
        <fullName evidence="3">Abortive infection protein</fullName>
    </recommendedName>
</protein>
<dbReference type="Gene3D" id="3.20.20.80">
    <property type="entry name" value="Glycosidases"/>
    <property type="match status" value="1"/>
</dbReference>
<dbReference type="AlphaFoldDB" id="A0A939PLL2"/>
<dbReference type="SUPFAM" id="SSF51445">
    <property type="entry name" value="(Trans)glycosidases"/>
    <property type="match status" value="1"/>
</dbReference>
<evidence type="ECO:0000313" key="2">
    <source>
        <dbReference type="Proteomes" id="UP000669179"/>
    </source>
</evidence>